<evidence type="ECO:0000313" key="4">
    <source>
        <dbReference type="Proteomes" id="UP000245974"/>
    </source>
</evidence>
<name>A0A2U3MZB8_9GAMM</name>
<keyword evidence="4" id="KW-1185">Reference proteome</keyword>
<sequence>MSGLLRYCLIGFLAVLITACTTTPKKTTPLPQAQISKLKAMSMPDRLPIPVQGVRASQLTDTWGAARSQGRSHEGIDILAPRGTKVYSTTEGVVASLKGNNLGGKVIWIIGPGGAWHYYAHLSGHKHGLREGDYVKRGALIGYVGNTGNARHTAPHLHYGLYLAGKGRGAVNPYPYLR</sequence>
<dbReference type="RefSeq" id="WP_121974217.1">
    <property type="nucleotide sequence ID" value="NZ_OOGT01000080.1"/>
</dbReference>
<keyword evidence="1" id="KW-0732">Signal</keyword>
<evidence type="ECO:0000313" key="3">
    <source>
        <dbReference type="EMBL" id="SPL70767.1"/>
    </source>
</evidence>
<dbReference type="Pfam" id="PF01551">
    <property type="entry name" value="Peptidase_M23"/>
    <property type="match status" value="1"/>
</dbReference>
<dbReference type="OrthoDB" id="9800107at2"/>
<organism evidence="3 4">
    <name type="scientific">Acinetobacter stercoris</name>
    <dbReference type="NCBI Taxonomy" id="2126983"/>
    <lineage>
        <taxon>Bacteria</taxon>
        <taxon>Pseudomonadati</taxon>
        <taxon>Pseudomonadota</taxon>
        <taxon>Gammaproteobacteria</taxon>
        <taxon>Moraxellales</taxon>
        <taxon>Moraxellaceae</taxon>
        <taxon>Acinetobacter</taxon>
    </lineage>
</organism>
<dbReference type="GO" id="GO:0004222">
    <property type="term" value="F:metalloendopeptidase activity"/>
    <property type="evidence" value="ECO:0007669"/>
    <property type="project" value="TreeGrafter"/>
</dbReference>
<dbReference type="Gene3D" id="2.70.70.10">
    <property type="entry name" value="Glucose Permease (Domain IIA)"/>
    <property type="match status" value="1"/>
</dbReference>
<feature type="signal peptide" evidence="1">
    <location>
        <begin position="1"/>
        <end position="19"/>
    </location>
</feature>
<dbReference type="InParanoid" id="A0A2U3MZB8"/>
<protein>
    <submittedName>
        <fullName evidence="3">L-Ala-D-Glu endopeptidase</fullName>
        <ecNumber evidence="3">3.4.-.-</ecNumber>
    </submittedName>
</protein>
<dbReference type="InterPro" id="IPR050570">
    <property type="entry name" value="Cell_wall_metabolism_enzyme"/>
</dbReference>
<dbReference type="EMBL" id="OOGT01000080">
    <property type="protein sequence ID" value="SPL70767.1"/>
    <property type="molecule type" value="Genomic_DNA"/>
</dbReference>
<dbReference type="PANTHER" id="PTHR21666:SF268">
    <property type="entry name" value="PEPTIDASE M23 DOMAIN-CONTAINING PROTEIN"/>
    <property type="match status" value="1"/>
</dbReference>
<evidence type="ECO:0000256" key="1">
    <source>
        <dbReference type="SAM" id="SignalP"/>
    </source>
</evidence>
<feature type="chain" id="PRO_5015700086" evidence="1">
    <location>
        <begin position="20"/>
        <end position="178"/>
    </location>
</feature>
<accession>A0A2U3MZB8</accession>
<dbReference type="CDD" id="cd12797">
    <property type="entry name" value="M23_peptidase"/>
    <property type="match status" value="1"/>
</dbReference>
<proteinExistence type="predicted"/>
<dbReference type="Proteomes" id="UP000245974">
    <property type="component" value="Unassembled WGS sequence"/>
</dbReference>
<keyword evidence="3" id="KW-0378">Hydrolase</keyword>
<gene>
    <name evidence="3" type="primary">lytH</name>
    <name evidence="3" type="ORF">KPC_1945</name>
</gene>
<dbReference type="SUPFAM" id="SSF51261">
    <property type="entry name" value="Duplicated hybrid motif"/>
    <property type="match status" value="1"/>
</dbReference>
<dbReference type="PROSITE" id="PS51257">
    <property type="entry name" value="PROKAR_LIPOPROTEIN"/>
    <property type="match status" value="1"/>
</dbReference>
<dbReference type="PANTHER" id="PTHR21666">
    <property type="entry name" value="PEPTIDASE-RELATED"/>
    <property type="match status" value="1"/>
</dbReference>
<reference evidence="4" key="1">
    <citation type="submission" date="2018-03" db="EMBL/GenBank/DDBJ databases">
        <authorList>
            <person name="Blom J."/>
        </authorList>
    </citation>
    <scope>NUCLEOTIDE SEQUENCE [LARGE SCALE GENOMIC DNA]</scope>
    <source>
        <strain evidence="4">KPC-SM-21</strain>
    </source>
</reference>
<evidence type="ECO:0000259" key="2">
    <source>
        <dbReference type="Pfam" id="PF01551"/>
    </source>
</evidence>
<dbReference type="InterPro" id="IPR016047">
    <property type="entry name" value="M23ase_b-sheet_dom"/>
</dbReference>
<feature type="domain" description="M23ase beta-sheet core" evidence="2">
    <location>
        <begin position="72"/>
        <end position="165"/>
    </location>
</feature>
<dbReference type="InterPro" id="IPR011055">
    <property type="entry name" value="Dup_hybrid_motif"/>
</dbReference>
<dbReference type="EC" id="3.4.-.-" evidence="3"/>
<dbReference type="AlphaFoldDB" id="A0A2U3MZB8"/>